<dbReference type="EMBL" id="DTBZ01000076">
    <property type="protein sequence ID" value="HGQ18029.1"/>
    <property type="molecule type" value="Genomic_DNA"/>
</dbReference>
<accession>A0A7J3JR21</accession>
<proteinExistence type="predicted"/>
<reference evidence="1" key="1">
    <citation type="journal article" date="2020" name="mSystems">
        <title>Genome- and Community-Level Interaction Insights into Carbon Utilization and Element Cycling Functions of Hydrothermarchaeota in Hydrothermal Sediment.</title>
        <authorList>
            <person name="Zhou Z."/>
            <person name="Liu Y."/>
            <person name="Xu W."/>
            <person name="Pan J."/>
            <person name="Luo Z.H."/>
            <person name="Li M."/>
        </authorList>
    </citation>
    <scope>NUCLEOTIDE SEQUENCE [LARGE SCALE GENOMIC DNA]</scope>
    <source>
        <strain evidence="1">SpSt-657</strain>
    </source>
</reference>
<name>A0A7J3JR21_9CREN</name>
<organism evidence="1">
    <name type="scientific">Ignisphaera aggregans</name>
    <dbReference type="NCBI Taxonomy" id="334771"/>
    <lineage>
        <taxon>Archaea</taxon>
        <taxon>Thermoproteota</taxon>
        <taxon>Thermoprotei</taxon>
        <taxon>Desulfurococcales</taxon>
        <taxon>Desulfurococcaceae</taxon>
        <taxon>Ignisphaera</taxon>
    </lineage>
</organism>
<comment type="caution">
    <text evidence="1">The sequence shown here is derived from an EMBL/GenBank/DDBJ whole genome shotgun (WGS) entry which is preliminary data.</text>
</comment>
<dbReference type="AlphaFoldDB" id="A0A7J3JR21"/>
<gene>
    <name evidence="1" type="ORF">ENU30_03480</name>
</gene>
<sequence length="126" mass="13455">MYMWRGVSSLVAVAVVASIASILGVAAYTLLCTGYQINTQLYRGLPAIARCWNLTQVWLCSIRTFEGIHGNISIVTAEGLAPCGYRYLVAGEPSICTVNSSSRPVAALIDAGGTVYSYSIDVGDIW</sequence>
<evidence type="ECO:0000313" key="1">
    <source>
        <dbReference type="EMBL" id="HGQ18029.1"/>
    </source>
</evidence>
<protein>
    <submittedName>
        <fullName evidence="1">Uncharacterized protein</fullName>
    </submittedName>
</protein>